<evidence type="ECO:0000256" key="3">
    <source>
        <dbReference type="ARBA" id="ARBA00022705"/>
    </source>
</evidence>
<dbReference type="PROSITE" id="PS00847">
    <property type="entry name" value="MCM_1"/>
    <property type="match status" value="1"/>
</dbReference>
<evidence type="ECO:0000256" key="8">
    <source>
        <dbReference type="ARBA" id="ARBA00023125"/>
    </source>
</evidence>
<sequence length="873" mass="94396">MAGQGGPSDRLVHHFTEYLRQLLEEEGSVDAWLAGGDDGASRKRRFTVSLDRLRAFDPELAQGLLKQPLTHLAPFDQALQDVVAELMPELKFQDRRLADFRVGIDGAFGGHKVGPRTLSSQLVGNLVAVDGIVTRCTTVRPKLVRSVQYCPQTKTFHDQYYKDAVSLANYVTLSSVIPVGSSLKNKDSEGNPLEMEYGLSWFSDSQRITLQEMPESSPPGQLPRSIEVLVENDLVDECKPGDRVSIVGVFRALGGVGAASGNGIFKTVVVANNVRQLAKNSGTGKALKITAKDIENIRKLAASASGIDTLVRSIAPSICGFGEVKRALLLLLLGGAEKNLESGTHLRGDINILMVGDPSTAKSQLLRFVLKTAPLAISTTGRGSSGVGLTAAVSSDPETGERHLEAGAMVLADRGVVCIDEFDKMSDEDRVAIHEVMEQQTVTIAKAGIHASLNARCSVVAAANPLYGSYDRARKPHENIALPDSLLSRFDLLFIVLDQITPENDMRVAEHVLRVHQWRGNQSANLAGDAQESIAELEAAAAVSASQNQNHDGTSPVYERVAAHLYSGSSAARGKRTLSIEFLKKYIQYAKSRIKPQLTAEAAEFISAEYSELRTQQPNLSLPITARSLETIIRLATAHAKARLSGTVEKKDATAACGILKASLGMQTELQSEAKDLKKRRAQKKKRDRDALLAAAGDEGDPASPEEDVAAQDDNNKVDVASPNKRPRPTRRATQVEAQFGEDTEEEEDEEDGDDDDGDEGAEQATVEMGTETADLNEAETQPPSVSDPMHDAAAQTGPSLDSQDSMSLADAKQLLRSHILDLMGRHASVCSKSELRTRVRGDLPSDALFERALESLVQENLILVHDDSVFRV</sequence>
<dbReference type="GO" id="GO:0005634">
    <property type="term" value="C:nucleus"/>
    <property type="evidence" value="ECO:0007669"/>
    <property type="project" value="UniProtKB-SubCell"/>
</dbReference>
<feature type="compositionally biased region" description="Acidic residues" evidence="12">
    <location>
        <begin position="740"/>
        <end position="762"/>
    </location>
</feature>
<feature type="domain" description="MCM C-terminal AAA(+) ATPase" evidence="13">
    <location>
        <begin position="306"/>
        <end position="512"/>
    </location>
</feature>
<dbReference type="Gene3D" id="3.40.50.300">
    <property type="entry name" value="P-loop containing nucleotide triphosphate hydrolases"/>
    <property type="match status" value="1"/>
</dbReference>
<dbReference type="PRINTS" id="PR01657">
    <property type="entry name" value="MCMFAMILY"/>
</dbReference>
<evidence type="ECO:0000256" key="10">
    <source>
        <dbReference type="RuleBase" id="RU004070"/>
    </source>
</evidence>
<evidence type="ECO:0000313" key="14">
    <source>
        <dbReference type="EMBL" id="KAA8493736.1"/>
    </source>
</evidence>
<keyword evidence="3 11" id="KW-0235">DNA replication</keyword>
<dbReference type="SUPFAM" id="SSF50249">
    <property type="entry name" value="Nucleic acid-binding proteins"/>
    <property type="match status" value="1"/>
</dbReference>
<accession>A0A5J4YR23</accession>
<dbReference type="Gene3D" id="3.30.1640.10">
    <property type="entry name" value="mini-chromosome maintenance (MCM) complex, chain A, domain 1"/>
    <property type="match status" value="1"/>
</dbReference>
<dbReference type="GO" id="GO:0003697">
    <property type="term" value="F:single-stranded DNA binding"/>
    <property type="evidence" value="ECO:0007669"/>
    <property type="project" value="TreeGrafter"/>
</dbReference>
<dbReference type="EC" id="3.6.4.12" evidence="11"/>
<dbReference type="InterPro" id="IPR033762">
    <property type="entry name" value="MCM_OB"/>
</dbReference>
<evidence type="ECO:0000256" key="1">
    <source>
        <dbReference type="ARBA" id="ARBA00004123"/>
    </source>
</evidence>
<dbReference type="GO" id="GO:0017116">
    <property type="term" value="F:single-stranded DNA helicase activity"/>
    <property type="evidence" value="ECO:0007669"/>
    <property type="project" value="TreeGrafter"/>
</dbReference>
<dbReference type="EMBL" id="VRMN01000006">
    <property type="protein sequence ID" value="KAA8493736.1"/>
    <property type="molecule type" value="Genomic_DNA"/>
</dbReference>
<evidence type="ECO:0000313" key="15">
    <source>
        <dbReference type="Proteomes" id="UP000324585"/>
    </source>
</evidence>
<evidence type="ECO:0000256" key="7">
    <source>
        <dbReference type="ARBA" id="ARBA00022840"/>
    </source>
</evidence>
<dbReference type="Proteomes" id="UP000324585">
    <property type="component" value="Unassembled WGS sequence"/>
</dbReference>
<comment type="catalytic activity">
    <reaction evidence="11">
        <text>ATP + H2O = ADP + phosphate + H(+)</text>
        <dbReference type="Rhea" id="RHEA:13065"/>
        <dbReference type="ChEBI" id="CHEBI:15377"/>
        <dbReference type="ChEBI" id="CHEBI:15378"/>
        <dbReference type="ChEBI" id="CHEBI:30616"/>
        <dbReference type="ChEBI" id="CHEBI:43474"/>
        <dbReference type="ChEBI" id="CHEBI:456216"/>
        <dbReference type="EC" id="3.6.4.12"/>
    </reaction>
</comment>
<dbReference type="PANTHER" id="PTHR11630">
    <property type="entry name" value="DNA REPLICATION LICENSING FACTOR MCM FAMILY MEMBER"/>
    <property type="match status" value="1"/>
</dbReference>
<dbReference type="InterPro" id="IPR027417">
    <property type="entry name" value="P-loop_NTPase"/>
</dbReference>
<keyword evidence="15" id="KW-1185">Reference proteome</keyword>
<evidence type="ECO:0000256" key="4">
    <source>
        <dbReference type="ARBA" id="ARBA00022741"/>
    </source>
</evidence>
<comment type="subcellular location">
    <subcellularLocation>
        <location evidence="1 11">Nucleus</location>
    </subcellularLocation>
</comment>
<dbReference type="GO" id="GO:0000727">
    <property type="term" value="P:double-strand break repair via break-induced replication"/>
    <property type="evidence" value="ECO:0007669"/>
    <property type="project" value="TreeGrafter"/>
</dbReference>
<dbReference type="SMART" id="SM00350">
    <property type="entry name" value="MCM"/>
    <property type="match status" value="1"/>
</dbReference>
<gene>
    <name evidence="14" type="ORF">FVE85_4873</name>
</gene>
<keyword evidence="6 11" id="KW-0347">Helicase</keyword>
<dbReference type="PANTHER" id="PTHR11630:SF46">
    <property type="entry name" value="DNA REPLICATION LICENSING FACTOR MCM3-RELATED"/>
    <property type="match status" value="1"/>
</dbReference>
<dbReference type="OMA" id="NVYPQED"/>
<feature type="region of interest" description="Disordered" evidence="12">
    <location>
        <begin position="677"/>
        <end position="807"/>
    </location>
</feature>
<dbReference type="PRINTS" id="PR01659">
    <property type="entry name" value="MCMPROTEIN3"/>
</dbReference>
<dbReference type="GO" id="GO:0042555">
    <property type="term" value="C:MCM complex"/>
    <property type="evidence" value="ECO:0007669"/>
    <property type="project" value="UniProtKB-UniRule"/>
</dbReference>
<dbReference type="Pfam" id="PF00493">
    <property type="entry name" value="MCM"/>
    <property type="match status" value="1"/>
</dbReference>
<dbReference type="Gene3D" id="2.40.50.140">
    <property type="entry name" value="Nucleic acid-binding proteins"/>
    <property type="match status" value="1"/>
</dbReference>
<keyword evidence="5 11" id="KW-0378">Hydrolase</keyword>
<evidence type="ECO:0000256" key="5">
    <source>
        <dbReference type="ARBA" id="ARBA00022801"/>
    </source>
</evidence>
<dbReference type="GO" id="GO:0005524">
    <property type="term" value="F:ATP binding"/>
    <property type="evidence" value="ECO:0007669"/>
    <property type="project" value="UniProtKB-UniRule"/>
</dbReference>
<feature type="compositionally biased region" description="Polar residues" evidence="12">
    <location>
        <begin position="797"/>
        <end position="807"/>
    </location>
</feature>
<dbReference type="SUPFAM" id="SSF52540">
    <property type="entry name" value="P-loop containing nucleoside triphosphate hydrolases"/>
    <property type="match status" value="1"/>
</dbReference>
<dbReference type="SMART" id="SM00382">
    <property type="entry name" value="AAA"/>
    <property type="match status" value="1"/>
</dbReference>
<dbReference type="GO" id="GO:0006271">
    <property type="term" value="P:DNA strand elongation involved in DNA replication"/>
    <property type="evidence" value="ECO:0007669"/>
    <property type="project" value="TreeGrafter"/>
</dbReference>
<evidence type="ECO:0000256" key="12">
    <source>
        <dbReference type="SAM" id="MobiDB-lite"/>
    </source>
</evidence>
<name>A0A5J4YR23_PORPP</name>
<dbReference type="InterPro" id="IPR008046">
    <property type="entry name" value="Mcm3"/>
</dbReference>
<evidence type="ECO:0000256" key="11">
    <source>
        <dbReference type="RuleBase" id="RU368061"/>
    </source>
</evidence>
<dbReference type="Gene3D" id="2.20.28.10">
    <property type="match status" value="1"/>
</dbReference>
<dbReference type="PROSITE" id="PS50051">
    <property type="entry name" value="MCM_2"/>
    <property type="match status" value="1"/>
</dbReference>
<dbReference type="GO" id="GO:0016887">
    <property type="term" value="F:ATP hydrolysis activity"/>
    <property type="evidence" value="ECO:0007669"/>
    <property type="project" value="RHEA"/>
</dbReference>
<evidence type="ECO:0000256" key="2">
    <source>
        <dbReference type="ARBA" id="ARBA00008010"/>
    </source>
</evidence>
<dbReference type="InterPro" id="IPR001208">
    <property type="entry name" value="MCM_dom"/>
</dbReference>
<organism evidence="14 15">
    <name type="scientific">Porphyridium purpureum</name>
    <name type="common">Red alga</name>
    <name type="synonym">Porphyridium cruentum</name>
    <dbReference type="NCBI Taxonomy" id="35688"/>
    <lineage>
        <taxon>Eukaryota</taxon>
        <taxon>Rhodophyta</taxon>
        <taxon>Bangiophyceae</taxon>
        <taxon>Porphyridiales</taxon>
        <taxon>Porphyridiaceae</taxon>
        <taxon>Porphyridium</taxon>
    </lineage>
</organism>
<dbReference type="OrthoDB" id="1882346at2759"/>
<evidence type="ECO:0000256" key="6">
    <source>
        <dbReference type="ARBA" id="ARBA00022806"/>
    </source>
</evidence>
<dbReference type="InterPro" id="IPR012340">
    <property type="entry name" value="NA-bd_OB-fold"/>
</dbReference>
<dbReference type="InterPro" id="IPR031327">
    <property type="entry name" value="MCM"/>
</dbReference>
<dbReference type="InterPro" id="IPR018525">
    <property type="entry name" value="MCM_CS"/>
</dbReference>
<protein>
    <recommendedName>
        <fullName evidence="11">DNA replication licensing factor MCM3</fullName>
        <ecNumber evidence="11">3.6.4.12</ecNumber>
    </recommendedName>
</protein>
<dbReference type="Pfam" id="PF17855">
    <property type="entry name" value="MCM_lid"/>
    <property type="match status" value="1"/>
</dbReference>
<dbReference type="InterPro" id="IPR041562">
    <property type="entry name" value="MCM_lid"/>
</dbReference>
<comment type="similarity">
    <text evidence="2 10">Belongs to the MCM family.</text>
</comment>
<dbReference type="GO" id="GO:1902975">
    <property type="term" value="P:mitotic DNA replication initiation"/>
    <property type="evidence" value="ECO:0007669"/>
    <property type="project" value="TreeGrafter"/>
</dbReference>
<evidence type="ECO:0000259" key="13">
    <source>
        <dbReference type="PROSITE" id="PS50051"/>
    </source>
</evidence>
<keyword evidence="9 11" id="KW-0539">Nucleus</keyword>
<keyword evidence="8 10" id="KW-0238">DNA-binding</keyword>
<dbReference type="InterPro" id="IPR003593">
    <property type="entry name" value="AAA+_ATPase"/>
</dbReference>
<dbReference type="Pfam" id="PF17207">
    <property type="entry name" value="MCM_OB"/>
    <property type="match status" value="1"/>
</dbReference>
<dbReference type="AlphaFoldDB" id="A0A5J4YR23"/>
<comment type="subunit">
    <text evidence="11">Component of the MCM2-7 complex.</text>
</comment>
<keyword evidence="4 10" id="KW-0547">Nucleotide-binding</keyword>
<comment type="caution">
    <text evidence="14">The sequence shown here is derived from an EMBL/GenBank/DDBJ whole genome shotgun (WGS) entry which is preliminary data.</text>
</comment>
<dbReference type="InterPro" id="IPR027925">
    <property type="entry name" value="MCM_N"/>
</dbReference>
<keyword evidence="7 10" id="KW-0067">ATP-binding</keyword>
<reference evidence="15" key="1">
    <citation type="journal article" date="2019" name="Nat. Commun.">
        <title>Expansion of phycobilisome linker gene families in mesophilic red algae.</title>
        <authorList>
            <person name="Lee J."/>
            <person name="Kim D."/>
            <person name="Bhattacharya D."/>
            <person name="Yoon H.S."/>
        </authorList>
    </citation>
    <scope>NUCLEOTIDE SEQUENCE [LARGE SCALE GENOMIC DNA]</scope>
    <source>
        <strain evidence="15">CCMP 1328</strain>
    </source>
</reference>
<proteinExistence type="inferred from homology"/>
<feature type="compositionally biased region" description="Acidic residues" evidence="12">
    <location>
        <begin position="698"/>
        <end position="711"/>
    </location>
</feature>
<comment type="function">
    <text evidence="11">Acts as component of the MCM2-7 complex (MCM complex) which is the replicative helicase essential for 'once per cell cycle' DNA replication initiation and elongation in eukaryotic cells. The active ATPase sites in the MCM2-7 ring are formed through the interaction surfaces of two neighboring subunits such that a critical structure of a conserved arginine finger motif is provided in trans relative to the ATP-binding site of the Walker A box of the adjacent subunit. The six ATPase active sites, however, are likely to contribute differentially to the complex helicase activity.</text>
</comment>
<feature type="compositionally biased region" description="Basic residues" evidence="12">
    <location>
        <begin position="677"/>
        <end position="687"/>
    </location>
</feature>
<evidence type="ECO:0000256" key="9">
    <source>
        <dbReference type="ARBA" id="ARBA00023242"/>
    </source>
</evidence>
<dbReference type="Pfam" id="PF14551">
    <property type="entry name" value="MCM_N"/>
    <property type="match status" value="1"/>
</dbReference>